<evidence type="ECO:0000313" key="1">
    <source>
        <dbReference type="EMBL" id="HEN28775.1"/>
    </source>
</evidence>
<proteinExistence type="predicted"/>
<accession>A0A7C2P8E4</accession>
<dbReference type="SUPFAM" id="SSF57802">
    <property type="entry name" value="Rubredoxin-like"/>
    <property type="match status" value="1"/>
</dbReference>
<protein>
    <recommendedName>
        <fullName evidence="3">DZANK-type domain-containing protein</fullName>
    </recommendedName>
</protein>
<reference evidence="1" key="1">
    <citation type="journal article" date="2020" name="mSystems">
        <title>Genome- and Community-Level Interaction Insights into Carbon Utilization and Element Cycling Functions of Hydrothermarchaeota in Hydrothermal Sediment.</title>
        <authorList>
            <person name="Zhou Z."/>
            <person name="Liu Y."/>
            <person name="Xu W."/>
            <person name="Pan J."/>
            <person name="Luo Z.H."/>
            <person name="Li M."/>
        </authorList>
    </citation>
    <scope>NUCLEOTIDE SEQUENCE [LARGE SCALE GENOMIC DNA]</scope>
    <source>
        <strain evidence="1">SpSt-34</strain>
        <strain evidence="2">SpSt-69</strain>
    </source>
</reference>
<organism evidence="1">
    <name type="scientific">candidate division WOR-3 bacterium</name>
    <dbReference type="NCBI Taxonomy" id="2052148"/>
    <lineage>
        <taxon>Bacteria</taxon>
        <taxon>Bacteria division WOR-3</taxon>
    </lineage>
</organism>
<evidence type="ECO:0000313" key="2">
    <source>
        <dbReference type="EMBL" id="HGL16898.1"/>
    </source>
</evidence>
<evidence type="ECO:0008006" key="3">
    <source>
        <dbReference type="Google" id="ProtNLM"/>
    </source>
</evidence>
<dbReference type="AlphaFoldDB" id="A0A7C2P8E4"/>
<dbReference type="Gene3D" id="2.20.28.10">
    <property type="match status" value="1"/>
</dbReference>
<gene>
    <name evidence="1" type="ORF">ENQ77_09080</name>
    <name evidence="2" type="ORF">ENU66_00935</name>
</gene>
<name>A0A7C2P8E4_UNCW3</name>
<sequence length="82" mass="9567">MNSFFECKSCGYVIVSEEDPRFCPMCRSSMKKIPEIRGNFTEVQCPSCGRKFSYPVVKPPYKCAFCNYTFPKTPFRVQEEKL</sequence>
<comment type="caution">
    <text evidence="1">The sequence shown here is derived from an EMBL/GenBank/DDBJ whole genome shotgun (WGS) entry which is preliminary data.</text>
</comment>
<dbReference type="EMBL" id="DSOL01000261">
    <property type="protein sequence ID" value="HEN28775.1"/>
    <property type="molecule type" value="Genomic_DNA"/>
</dbReference>
<dbReference type="EMBL" id="DTDJ01000011">
    <property type="protein sequence ID" value="HGL16898.1"/>
    <property type="molecule type" value="Genomic_DNA"/>
</dbReference>